<dbReference type="EMBL" id="JAVXZY010000007">
    <property type="protein sequence ID" value="MDT9001016.1"/>
    <property type="molecule type" value="Genomic_DNA"/>
</dbReference>
<dbReference type="SUPFAM" id="SSF54427">
    <property type="entry name" value="NTF2-like"/>
    <property type="match status" value="1"/>
</dbReference>
<gene>
    <name evidence="2" type="ORF">RQP53_17190</name>
</gene>
<keyword evidence="3" id="KW-1185">Reference proteome</keyword>
<feature type="region of interest" description="Disordered" evidence="1">
    <location>
        <begin position="120"/>
        <end position="146"/>
    </location>
</feature>
<dbReference type="RefSeq" id="WP_315651901.1">
    <property type="nucleotide sequence ID" value="NZ_JAVXZY010000007.1"/>
</dbReference>
<sequence>MTALNPAEALVRRFWALYQARRWAEAQALLAEQAVCDWPATLERYVGAAEVVHVNAVYPEGWSIHLLELNTLTDGRVHALVRVDQGEASFYANGFYRVSGDRIAGLSEYWSDVQPAPAWRRDPSAPLPGQQRLPRDERQGLDLALD</sequence>
<comment type="caution">
    <text evidence="2">The sequence shown here is derived from an EMBL/GenBank/DDBJ whole genome shotgun (WGS) entry which is preliminary data.</text>
</comment>
<dbReference type="Proteomes" id="UP001246372">
    <property type="component" value="Unassembled WGS sequence"/>
</dbReference>
<dbReference type="InterPro" id="IPR032710">
    <property type="entry name" value="NTF2-like_dom_sf"/>
</dbReference>
<accession>A0ABU3PEP7</accession>
<organism evidence="2 3">
    <name type="scientific">Roseateles aquae</name>
    <dbReference type="NCBI Taxonomy" id="3077235"/>
    <lineage>
        <taxon>Bacteria</taxon>
        <taxon>Pseudomonadati</taxon>
        <taxon>Pseudomonadota</taxon>
        <taxon>Betaproteobacteria</taxon>
        <taxon>Burkholderiales</taxon>
        <taxon>Sphaerotilaceae</taxon>
        <taxon>Roseateles</taxon>
    </lineage>
</organism>
<reference evidence="2" key="1">
    <citation type="submission" date="2023-09" db="EMBL/GenBank/DDBJ databases">
        <title>Paucibacter sp. APW11 Genome sequencing and assembly.</title>
        <authorList>
            <person name="Kim I."/>
        </authorList>
    </citation>
    <scope>NUCLEOTIDE SEQUENCE</scope>
    <source>
        <strain evidence="2">APW11</strain>
    </source>
</reference>
<evidence type="ECO:0000313" key="3">
    <source>
        <dbReference type="Proteomes" id="UP001246372"/>
    </source>
</evidence>
<name>A0ABU3PEP7_9BURK</name>
<evidence type="ECO:0000313" key="2">
    <source>
        <dbReference type="EMBL" id="MDT9001016.1"/>
    </source>
</evidence>
<evidence type="ECO:0008006" key="4">
    <source>
        <dbReference type="Google" id="ProtNLM"/>
    </source>
</evidence>
<evidence type="ECO:0000256" key="1">
    <source>
        <dbReference type="SAM" id="MobiDB-lite"/>
    </source>
</evidence>
<proteinExistence type="predicted"/>
<dbReference type="Gene3D" id="3.10.450.50">
    <property type="match status" value="1"/>
</dbReference>
<protein>
    <recommendedName>
        <fullName evidence="4">SnoaL-like domain-containing protein</fullName>
    </recommendedName>
</protein>